<dbReference type="PANTHER" id="PTHR47499:SF1">
    <property type="entry name" value="SERINE PROTEASE INHIBITOR KAZAL-TYPE 7"/>
    <property type="match status" value="1"/>
</dbReference>
<dbReference type="GO" id="GO:0030414">
    <property type="term" value="F:peptidase inhibitor activity"/>
    <property type="evidence" value="ECO:0007669"/>
    <property type="project" value="UniProtKB-KW"/>
</dbReference>
<feature type="domain" description="Kazal-like" evidence="5">
    <location>
        <begin position="25"/>
        <end position="86"/>
    </location>
</feature>
<feature type="signal peptide" evidence="4">
    <location>
        <begin position="1"/>
        <end position="19"/>
    </location>
</feature>
<evidence type="ECO:0000256" key="3">
    <source>
        <dbReference type="ARBA" id="ARBA00023157"/>
    </source>
</evidence>
<dbReference type="RefSeq" id="XP_035869899.1">
    <property type="nucleotide sequence ID" value="XM_036014006.1"/>
</dbReference>
<comment type="subcellular location">
    <subcellularLocation>
        <location evidence="1">Secreted</location>
    </subcellularLocation>
</comment>
<evidence type="ECO:0000256" key="4">
    <source>
        <dbReference type="SAM" id="SignalP"/>
    </source>
</evidence>
<dbReference type="SMART" id="SM00280">
    <property type="entry name" value="KAZAL"/>
    <property type="match status" value="2"/>
</dbReference>
<name>A0A7E6CUZ3_9CHIR</name>
<dbReference type="GO" id="GO:0005576">
    <property type="term" value="C:extracellular region"/>
    <property type="evidence" value="ECO:0007669"/>
    <property type="project" value="UniProtKB-SubCell"/>
</dbReference>
<feature type="chain" id="PRO_5028825417" evidence="4">
    <location>
        <begin position="20"/>
        <end position="134"/>
    </location>
</feature>
<proteinExistence type="predicted"/>
<dbReference type="Pfam" id="PF00050">
    <property type="entry name" value="Kazal_1"/>
    <property type="match status" value="2"/>
</dbReference>
<feature type="domain" description="Kazal-like" evidence="5">
    <location>
        <begin position="87"/>
        <end position="134"/>
    </location>
</feature>
<dbReference type="KEGG" id="pdic:114510303"/>
<evidence type="ECO:0000256" key="2">
    <source>
        <dbReference type="ARBA" id="ARBA00022525"/>
    </source>
</evidence>
<keyword evidence="6" id="KW-1185">Reference proteome</keyword>
<dbReference type="OrthoDB" id="126772at2759"/>
<reference evidence="7" key="1">
    <citation type="submission" date="2025-08" db="UniProtKB">
        <authorList>
            <consortium name="RefSeq"/>
        </authorList>
    </citation>
    <scope>IDENTIFICATION</scope>
    <source>
        <tissue evidence="7">Muscle</tissue>
    </source>
</reference>
<keyword evidence="7" id="KW-0646">Protease inhibitor</keyword>
<dbReference type="AlphaFoldDB" id="A0A7E6CUZ3"/>
<keyword evidence="3" id="KW-1015">Disulfide bond</keyword>
<dbReference type="PROSITE" id="PS51465">
    <property type="entry name" value="KAZAL_2"/>
    <property type="match status" value="2"/>
</dbReference>
<accession>A0A7E6CUZ3</accession>
<sequence length="134" mass="14537">MMKTITAFAVLALAATTWAVSPPARGTQVDCSQYSGAKGAKVACSRIYKPMCGSDNEIYSNECMFCMKQQERGLQLRKLHDGECIQCTGHSSFCTMEYKPHCGSDGAVYGNRCLFCNAVAKSRGALYLANYGSC</sequence>
<dbReference type="CDD" id="cd00104">
    <property type="entry name" value="KAZAL_FS"/>
    <property type="match status" value="1"/>
</dbReference>
<protein>
    <submittedName>
        <fullName evidence="7">Double-headed protease inhibitor, submandibular gland-like</fullName>
    </submittedName>
</protein>
<dbReference type="InParanoid" id="A0A7E6CUZ3"/>
<dbReference type="GeneID" id="114510303"/>
<gene>
    <name evidence="7" type="primary">LOC114510303</name>
</gene>
<organism evidence="6 7">
    <name type="scientific">Phyllostomus discolor</name>
    <name type="common">pale spear-nosed bat</name>
    <dbReference type="NCBI Taxonomy" id="89673"/>
    <lineage>
        <taxon>Eukaryota</taxon>
        <taxon>Metazoa</taxon>
        <taxon>Chordata</taxon>
        <taxon>Craniata</taxon>
        <taxon>Vertebrata</taxon>
        <taxon>Euteleostomi</taxon>
        <taxon>Mammalia</taxon>
        <taxon>Eutheria</taxon>
        <taxon>Laurasiatheria</taxon>
        <taxon>Chiroptera</taxon>
        <taxon>Yangochiroptera</taxon>
        <taxon>Phyllostomidae</taxon>
        <taxon>Phyllostominae</taxon>
        <taxon>Phyllostomus</taxon>
    </lineage>
</organism>
<evidence type="ECO:0000256" key="1">
    <source>
        <dbReference type="ARBA" id="ARBA00004613"/>
    </source>
</evidence>
<dbReference type="InterPro" id="IPR036058">
    <property type="entry name" value="Kazal_dom_sf"/>
</dbReference>
<keyword evidence="4" id="KW-0732">Signal</keyword>
<dbReference type="InterPro" id="IPR050159">
    <property type="entry name" value="Kazal-type_SerProtInhib"/>
</dbReference>
<dbReference type="Gene3D" id="3.30.60.30">
    <property type="match status" value="2"/>
</dbReference>
<dbReference type="Proteomes" id="UP000504628">
    <property type="component" value="Chromosome 13"/>
</dbReference>
<evidence type="ECO:0000313" key="7">
    <source>
        <dbReference type="RefSeq" id="XP_035869899.1"/>
    </source>
</evidence>
<evidence type="ECO:0000313" key="6">
    <source>
        <dbReference type="Proteomes" id="UP000504628"/>
    </source>
</evidence>
<dbReference type="SUPFAM" id="SSF100895">
    <property type="entry name" value="Kazal-type serine protease inhibitors"/>
    <property type="match status" value="2"/>
</dbReference>
<dbReference type="PANTHER" id="PTHR47499">
    <property type="entry name" value="SERINE PROTEASE INHIBITOR KAZAL-TYPE 7 SPINK7"/>
    <property type="match status" value="1"/>
</dbReference>
<keyword evidence="2" id="KW-0964">Secreted</keyword>
<dbReference type="FunFam" id="3.30.60.30:FF:000037">
    <property type="entry name" value="Ovomucoid"/>
    <property type="match status" value="1"/>
</dbReference>
<evidence type="ECO:0000259" key="5">
    <source>
        <dbReference type="PROSITE" id="PS51465"/>
    </source>
</evidence>
<dbReference type="InterPro" id="IPR002350">
    <property type="entry name" value="Kazal_dom"/>
</dbReference>
<dbReference type="PROSITE" id="PS00282">
    <property type="entry name" value="KAZAL_1"/>
    <property type="match status" value="2"/>
</dbReference>